<proteinExistence type="predicted"/>
<reference evidence="1" key="1">
    <citation type="submission" date="2018-05" db="EMBL/GenBank/DDBJ databases">
        <authorList>
            <person name="Lanie J.A."/>
            <person name="Ng W.-L."/>
            <person name="Kazmierczak K.M."/>
            <person name="Andrzejewski T.M."/>
            <person name="Davidsen T.M."/>
            <person name="Wayne K.J."/>
            <person name="Tettelin H."/>
            <person name="Glass J.I."/>
            <person name="Rusch D."/>
            <person name="Podicherti R."/>
            <person name="Tsui H.-C.T."/>
            <person name="Winkler M.E."/>
        </authorList>
    </citation>
    <scope>NUCLEOTIDE SEQUENCE</scope>
</reference>
<dbReference type="EMBL" id="UINC01024080">
    <property type="protein sequence ID" value="SVA97037.1"/>
    <property type="molecule type" value="Genomic_DNA"/>
</dbReference>
<accession>A0A382A7K4</accession>
<dbReference type="AlphaFoldDB" id="A0A382A7K4"/>
<name>A0A382A7K4_9ZZZZ</name>
<gene>
    <name evidence="1" type="ORF">METZ01_LOCUS149891</name>
</gene>
<protein>
    <submittedName>
        <fullName evidence="1">Uncharacterized protein</fullName>
    </submittedName>
</protein>
<feature type="non-terminal residue" evidence="1">
    <location>
        <position position="35"/>
    </location>
</feature>
<evidence type="ECO:0000313" key="1">
    <source>
        <dbReference type="EMBL" id="SVA97037.1"/>
    </source>
</evidence>
<organism evidence="1">
    <name type="scientific">marine metagenome</name>
    <dbReference type="NCBI Taxonomy" id="408172"/>
    <lineage>
        <taxon>unclassified sequences</taxon>
        <taxon>metagenomes</taxon>
        <taxon>ecological metagenomes</taxon>
    </lineage>
</organism>
<sequence>MAETVRRLKFGPATVFNDHCFTKFVNTLCNHCSFF</sequence>